<evidence type="ECO:0000313" key="13">
    <source>
        <dbReference type="EMBL" id="MBD3323570.1"/>
    </source>
</evidence>
<keyword evidence="13" id="KW-0456">Lyase</keyword>
<organism evidence="13 14">
    <name type="scientific">candidate division KSB3 bacterium</name>
    <dbReference type="NCBI Taxonomy" id="2044937"/>
    <lineage>
        <taxon>Bacteria</taxon>
        <taxon>candidate division KSB3</taxon>
    </lineage>
</organism>
<evidence type="ECO:0000256" key="1">
    <source>
        <dbReference type="ARBA" id="ARBA00004429"/>
    </source>
</evidence>
<protein>
    <submittedName>
        <fullName evidence="13">Heme lyase CcmF/NrfE family subunit</fullName>
    </submittedName>
</protein>
<dbReference type="Proteomes" id="UP000649604">
    <property type="component" value="Unassembled WGS sequence"/>
</dbReference>
<dbReference type="Pfam" id="PF16327">
    <property type="entry name" value="CcmF_C"/>
    <property type="match status" value="1"/>
</dbReference>
<feature type="transmembrane region" description="Helical" evidence="10">
    <location>
        <begin position="423"/>
        <end position="441"/>
    </location>
</feature>
<dbReference type="InterPro" id="IPR003568">
    <property type="entry name" value="Cyt_c_biogenesis_CcmF"/>
</dbReference>
<sequence length="660" mass="74474">MAYIGYIALLAALAGTIYVVIASVLRLKSPTRDRELYTEEALWGIAGLFTLAILSLLYLLLRRDFQIAYVASYTDLTLPTEYIISALWAGQEGSLLFWGWLLSLCSIVFLWYYKATKEEVPYLHMVLALTLGFFLVLTIFLANPFERLSFTPPDGNGMNPLLQNLYMAIHPPVLFVGYAGFVVPFALAFAALCTGTLRDAWLTHLRGWLLFSWYFLGIGILLGAHWAYLELGWGGYWSWDPVENASLIPWLSATALIHTLIVQQKRGLLTIWNMFLGILTFLLCILATFITRSGMIESVHAFGESKIGYYFLTFLFVVSLCALGLIISRWNTWGSTYELRSLLSKEGNILVTNYVFMGLGFAVLYGTLYPFFSELFTGKKVVVNTSFFNRVSIPVGLLLLLIMGICQLIAWRKASLTNLRRRFLLPLEITVVGVILLAMLGMRHLPVLLTCGLGGFVVVTMGVDVVKSLLRSRRVLQTSSAEIVARLFFAHKQRYSGYIFHLGVVLMFMGIAVSSTYKLEQEVSLRPGESSTLGDIRFHYERLGVQEDIHKAAVFAEVSLYEEEKNFDTVLPQKRFYGEPPDWQTTTEIGLHTSLAKDVYVILAGWQEDETAVFNVMINPLIIWIWIGGFVVFTIGIVFVTIPKAWAARRILKRKTPPTR</sequence>
<evidence type="ECO:0000256" key="4">
    <source>
        <dbReference type="ARBA" id="ARBA00022519"/>
    </source>
</evidence>
<dbReference type="PANTHER" id="PTHR43653">
    <property type="entry name" value="CYTOCHROME C ASSEMBLY PROTEIN-RELATED"/>
    <property type="match status" value="1"/>
</dbReference>
<feature type="domain" description="Cytochrome c-type biogenesis protein CcmF C-terminal" evidence="12">
    <location>
        <begin position="312"/>
        <end position="638"/>
    </location>
</feature>
<proteinExistence type="inferred from homology"/>
<dbReference type="GO" id="GO:0020037">
    <property type="term" value="F:heme binding"/>
    <property type="evidence" value="ECO:0007669"/>
    <property type="project" value="InterPro"/>
</dbReference>
<reference evidence="13" key="1">
    <citation type="submission" date="2019-11" db="EMBL/GenBank/DDBJ databases">
        <title>Microbial mats filling the niche in hypersaline microbial mats.</title>
        <authorList>
            <person name="Wong H.L."/>
            <person name="Macleod F.I."/>
            <person name="White R.A. III"/>
            <person name="Burns B.P."/>
        </authorList>
    </citation>
    <scope>NUCLEOTIDE SEQUENCE</scope>
    <source>
        <strain evidence="13">Rbin_158</strain>
    </source>
</reference>
<name>A0A9D5JSU7_9BACT</name>
<evidence type="ECO:0000256" key="9">
    <source>
        <dbReference type="ARBA" id="ARBA00037230"/>
    </source>
</evidence>
<keyword evidence="8 10" id="KW-0472">Membrane</keyword>
<dbReference type="Pfam" id="PF01578">
    <property type="entry name" value="Cytochrom_C_asm"/>
    <property type="match status" value="1"/>
</dbReference>
<comment type="similarity">
    <text evidence="2">Belongs to the CcmF/CycK/Ccl1/NrfE/CcsA family.</text>
</comment>
<keyword evidence="4" id="KW-0997">Cell inner membrane</keyword>
<evidence type="ECO:0000256" key="7">
    <source>
        <dbReference type="ARBA" id="ARBA00022989"/>
    </source>
</evidence>
<evidence type="ECO:0000256" key="8">
    <source>
        <dbReference type="ARBA" id="ARBA00023136"/>
    </source>
</evidence>
<evidence type="ECO:0000256" key="10">
    <source>
        <dbReference type="SAM" id="Phobius"/>
    </source>
</evidence>
<dbReference type="EMBL" id="WJJP01000097">
    <property type="protein sequence ID" value="MBD3323570.1"/>
    <property type="molecule type" value="Genomic_DNA"/>
</dbReference>
<evidence type="ECO:0000259" key="12">
    <source>
        <dbReference type="Pfam" id="PF16327"/>
    </source>
</evidence>
<dbReference type="AlphaFoldDB" id="A0A9D5JSU7"/>
<accession>A0A9D5JSU7</accession>
<feature type="transmembrane region" description="Helical" evidence="10">
    <location>
        <begin position="391"/>
        <end position="411"/>
    </location>
</feature>
<feature type="transmembrane region" description="Helical" evidence="10">
    <location>
        <begin position="447"/>
        <end position="466"/>
    </location>
</feature>
<keyword evidence="6" id="KW-0201">Cytochrome c-type biogenesis</keyword>
<evidence type="ECO:0000313" key="14">
    <source>
        <dbReference type="Proteomes" id="UP000649604"/>
    </source>
</evidence>
<dbReference type="GO" id="GO:0005886">
    <property type="term" value="C:plasma membrane"/>
    <property type="evidence" value="ECO:0007669"/>
    <property type="project" value="UniProtKB-SubCell"/>
</dbReference>
<dbReference type="GO" id="GO:0015232">
    <property type="term" value="F:heme transmembrane transporter activity"/>
    <property type="evidence" value="ECO:0007669"/>
    <property type="project" value="InterPro"/>
</dbReference>
<evidence type="ECO:0000256" key="3">
    <source>
        <dbReference type="ARBA" id="ARBA00022475"/>
    </source>
</evidence>
<evidence type="ECO:0000256" key="5">
    <source>
        <dbReference type="ARBA" id="ARBA00022692"/>
    </source>
</evidence>
<evidence type="ECO:0000256" key="2">
    <source>
        <dbReference type="ARBA" id="ARBA00009186"/>
    </source>
</evidence>
<comment type="function">
    <text evidence="9">Required for the biogenesis of c-type cytochromes. Possible subunit of a heme lyase.</text>
</comment>
<dbReference type="InterPro" id="IPR003567">
    <property type="entry name" value="Cyt_c_biogenesis"/>
</dbReference>
<evidence type="ECO:0000259" key="11">
    <source>
        <dbReference type="Pfam" id="PF01578"/>
    </source>
</evidence>
<dbReference type="PANTHER" id="PTHR43653:SF1">
    <property type="entry name" value="CYTOCHROME C-TYPE BIOGENESIS PROTEIN CCMF"/>
    <property type="match status" value="1"/>
</dbReference>
<dbReference type="GO" id="GO:0017004">
    <property type="term" value="P:cytochrome complex assembly"/>
    <property type="evidence" value="ECO:0007669"/>
    <property type="project" value="UniProtKB-KW"/>
</dbReference>
<feature type="transmembrane region" description="Helical" evidence="10">
    <location>
        <begin position="125"/>
        <end position="145"/>
    </location>
</feature>
<comment type="subcellular location">
    <subcellularLocation>
        <location evidence="1">Cell inner membrane</location>
        <topology evidence="1">Multi-pass membrane protein</topology>
    </subcellularLocation>
</comment>
<feature type="transmembrane region" description="Helical" evidence="10">
    <location>
        <begin position="205"/>
        <end position="227"/>
    </location>
</feature>
<feature type="transmembrane region" description="Helical" evidence="10">
    <location>
        <begin position="247"/>
        <end position="263"/>
    </location>
</feature>
<dbReference type="GO" id="GO:0016829">
    <property type="term" value="F:lyase activity"/>
    <property type="evidence" value="ECO:0007669"/>
    <property type="project" value="UniProtKB-KW"/>
</dbReference>
<feature type="transmembrane region" description="Helical" evidence="10">
    <location>
        <begin position="68"/>
        <end position="89"/>
    </location>
</feature>
<feature type="transmembrane region" description="Helical" evidence="10">
    <location>
        <begin position="349"/>
        <end position="371"/>
    </location>
</feature>
<comment type="caution">
    <text evidence="13">The sequence shown here is derived from an EMBL/GenBank/DDBJ whole genome shotgun (WGS) entry which is preliminary data.</text>
</comment>
<feature type="transmembrane region" description="Helical" evidence="10">
    <location>
        <begin position="41"/>
        <end position="61"/>
    </location>
</feature>
<feature type="transmembrane region" description="Helical" evidence="10">
    <location>
        <begin position="95"/>
        <end position="113"/>
    </location>
</feature>
<keyword evidence="3" id="KW-1003">Cell membrane</keyword>
<feature type="domain" description="Cytochrome c assembly protein" evidence="11">
    <location>
        <begin position="88"/>
        <end position="293"/>
    </location>
</feature>
<keyword evidence="7 10" id="KW-1133">Transmembrane helix</keyword>
<dbReference type="PRINTS" id="PR01411">
    <property type="entry name" value="CCMFBIOGNSIS"/>
</dbReference>
<feature type="transmembrane region" description="Helical" evidence="10">
    <location>
        <begin position="307"/>
        <end position="328"/>
    </location>
</feature>
<keyword evidence="5 10" id="KW-0812">Transmembrane</keyword>
<feature type="transmembrane region" description="Helical" evidence="10">
    <location>
        <begin position="621"/>
        <end position="646"/>
    </location>
</feature>
<dbReference type="InterPro" id="IPR032523">
    <property type="entry name" value="CcmF_C"/>
</dbReference>
<dbReference type="InterPro" id="IPR002541">
    <property type="entry name" value="Cyt_c_assembly"/>
</dbReference>
<feature type="transmembrane region" description="Helical" evidence="10">
    <location>
        <begin position="495"/>
        <end position="517"/>
    </location>
</feature>
<feature type="transmembrane region" description="Helical" evidence="10">
    <location>
        <begin position="275"/>
        <end position="295"/>
    </location>
</feature>
<dbReference type="PRINTS" id="PR01410">
    <property type="entry name" value="CCBIOGENESIS"/>
</dbReference>
<gene>
    <name evidence="13" type="ORF">GF339_03235</name>
</gene>
<evidence type="ECO:0000256" key="6">
    <source>
        <dbReference type="ARBA" id="ARBA00022748"/>
    </source>
</evidence>
<feature type="transmembrane region" description="Helical" evidence="10">
    <location>
        <begin position="165"/>
        <end position="193"/>
    </location>
</feature>